<dbReference type="OrthoDB" id="1440561at2"/>
<dbReference type="KEGG" id="asl:Aeqsu_0308"/>
<organism evidence="1 2">
    <name type="scientific">Aequorivita sublithincola (strain DSM 14238 / LMG 21431 / ACAM 643 / 9-3)</name>
    <dbReference type="NCBI Taxonomy" id="746697"/>
    <lineage>
        <taxon>Bacteria</taxon>
        <taxon>Pseudomonadati</taxon>
        <taxon>Bacteroidota</taxon>
        <taxon>Flavobacteriia</taxon>
        <taxon>Flavobacteriales</taxon>
        <taxon>Flavobacteriaceae</taxon>
        <taxon>Aequorivita</taxon>
    </lineage>
</organism>
<gene>
    <name evidence="1" type="ordered locus">Aeqsu_0308</name>
</gene>
<protein>
    <submittedName>
        <fullName evidence="1">Uncharacterized protein</fullName>
    </submittedName>
</protein>
<dbReference type="Proteomes" id="UP000006049">
    <property type="component" value="Chromosome"/>
</dbReference>
<dbReference type="HOGENOM" id="CLU_1860960_0_0_10"/>
<evidence type="ECO:0000313" key="2">
    <source>
        <dbReference type="Proteomes" id="UP000006049"/>
    </source>
</evidence>
<keyword evidence="2" id="KW-1185">Reference proteome</keyword>
<evidence type="ECO:0000313" key="1">
    <source>
        <dbReference type="EMBL" id="AFL79822.1"/>
    </source>
</evidence>
<proteinExistence type="predicted"/>
<name>I3YS54_AEQSU</name>
<accession>I3YS54</accession>
<dbReference type="RefSeq" id="WP_014781080.1">
    <property type="nucleotide sequence ID" value="NC_018013.1"/>
</dbReference>
<sequence>MSEKIIELILQNPSGFETEKIIINNRNYEVSYEWKRRINIEIKPAQQLFQDIAISEIEKNNFMIFITRSPSYSLRGTRTALTENLLSNKYTPALLSFPASKISCENNQVSYTAKLRKKNSDQLIKIVNYFEALIRTL</sequence>
<dbReference type="AlphaFoldDB" id="I3YS54"/>
<reference evidence="1 2" key="1">
    <citation type="submission" date="2012-06" db="EMBL/GenBank/DDBJ databases">
        <title>The complete genome of Aequorivita sublithincola DSM 14238.</title>
        <authorList>
            <consortium name="US DOE Joint Genome Institute (JGI-PGF)"/>
            <person name="Lucas S."/>
            <person name="Copeland A."/>
            <person name="Lapidus A."/>
            <person name="Goodwin L."/>
            <person name="Pitluck S."/>
            <person name="Peters L."/>
            <person name="Munk A.C.C."/>
            <person name="Kyrpides N."/>
            <person name="Mavromatis K."/>
            <person name="Pagani I."/>
            <person name="Ivanova N."/>
            <person name="Ovchinnikova G."/>
            <person name="Zeytun A."/>
            <person name="Detter J.C."/>
            <person name="Han C."/>
            <person name="Land M."/>
            <person name="Hauser L."/>
            <person name="Markowitz V."/>
            <person name="Cheng J.-F."/>
            <person name="Hugenholtz P."/>
            <person name="Woyke T."/>
            <person name="Wu D."/>
            <person name="Tindall B."/>
            <person name="Faehnrich R."/>
            <person name="Brambilla E."/>
            <person name="Klenk H.-P."/>
            <person name="Eisen J.A."/>
        </authorList>
    </citation>
    <scope>NUCLEOTIDE SEQUENCE [LARGE SCALE GENOMIC DNA]</scope>
    <source>
        <strain evidence="2">DSM 14238 / LMG 21431 / ACAM 643 / 9-3</strain>
    </source>
</reference>
<dbReference type="EMBL" id="CP003280">
    <property type="protein sequence ID" value="AFL79822.1"/>
    <property type="molecule type" value="Genomic_DNA"/>
</dbReference>